<reference evidence="8 9" key="1">
    <citation type="submission" date="2016-12" db="EMBL/GenBank/DDBJ databases">
        <title>The draft genome sequence of Actinophytocola sp. 11-183.</title>
        <authorList>
            <person name="Wang W."/>
            <person name="Yuan L."/>
        </authorList>
    </citation>
    <scope>NUCLEOTIDE SEQUENCE [LARGE SCALE GENOMIC DNA]</scope>
    <source>
        <strain evidence="8 9">11-183</strain>
    </source>
</reference>
<dbReference type="Pfam" id="PF00528">
    <property type="entry name" value="BPD_transp_1"/>
    <property type="match status" value="1"/>
</dbReference>
<evidence type="ECO:0000313" key="9">
    <source>
        <dbReference type="Proteomes" id="UP000185596"/>
    </source>
</evidence>
<dbReference type="OrthoDB" id="3233284at2"/>
<feature type="transmembrane region" description="Helical" evidence="6">
    <location>
        <begin position="157"/>
        <end position="178"/>
    </location>
</feature>
<sequence>MNIDWPWPWLERNLDDIAEATGEHLFLALLPVLVGLAVSVPLGWAASRWRVARGILVPLAGVLYTIPSLALITLVPLALGTRIIDPLNVQVPLAIYTIALLVRSVSDALAAVPREVTAAATALGYRPVHQFLTVELPLAVPVIVAGLRVAVVSAMSLTAVGALVGIGGLGQLITEGFLRNNGVELVVAIALIVVLALVIDALLLLVGRAVTPWVRAQRGTGASA</sequence>
<dbReference type="PANTHER" id="PTHR30177:SF4">
    <property type="entry name" value="OSMOPROTECTANT IMPORT PERMEASE PROTEIN OSMW"/>
    <property type="match status" value="1"/>
</dbReference>
<name>A0A1Q8CX03_9PSEU</name>
<dbReference type="STRING" id="1912961.BU204_03200"/>
<dbReference type="Gene3D" id="1.10.3720.10">
    <property type="entry name" value="MetI-like"/>
    <property type="match status" value="1"/>
</dbReference>
<dbReference type="RefSeq" id="WP_075124008.1">
    <property type="nucleotide sequence ID" value="NZ_MSIE01000004.1"/>
</dbReference>
<evidence type="ECO:0000256" key="5">
    <source>
        <dbReference type="ARBA" id="ARBA00023136"/>
    </source>
</evidence>
<dbReference type="GO" id="GO:0005886">
    <property type="term" value="C:plasma membrane"/>
    <property type="evidence" value="ECO:0007669"/>
    <property type="project" value="UniProtKB-SubCell"/>
</dbReference>
<dbReference type="GO" id="GO:0031460">
    <property type="term" value="P:glycine betaine transport"/>
    <property type="evidence" value="ECO:0007669"/>
    <property type="project" value="TreeGrafter"/>
</dbReference>
<comment type="subcellular location">
    <subcellularLocation>
        <location evidence="6">Cell membrane</location>
        <topology evidence="6">Multi-pass membrane protein</topology>
    </subcellularLocation>
    <subcellularLocation>
        <location evidence="1">Membrane</location>
        <topology evidence="1">Multi-pass membrane protein</topology>
    </subcellularLocation>
</comment>
<dbReference type="CDD" id="cd06261">
    <property type="entry name" value="TM_PBP2"/>
    <property type="match status" value="1"/>
</dbReference>
<feature type="transmembrane region" description="Helical" evidence="6">
    <location>
        <begin position="25"/>
        <end position="44"/>
    </location>
</feature>
<evidence type="ECO:0000256" key="3">
    <source>
        <dbReference type="ARBA" id="ARBA00022692"/>
    </source>
</evidence>
<comment type="similarity">
    <text evidence="6">Belongs to the binding-protein-dependent transport system permease family.</text>
</comment>
<dbReference type="Proteomes" id="UP000185596">
    <property type="component" value="Unassembled WGS sequence"/>
</dbReference>
<organism evidence="8 9">
    <name type="scientific">Actinophytocola xanthii</name>
    <dbReference type="NCBI Taxonomy" id="1912961"/>
    <lineage>
        <taxon>Bacteria</taxon>
        <taxon>Bacillati</taxon>
        <taxon>Actinomycetota</taxon>
        <taxon>Actinomycetes</taxon>
        <taxon>Pseudonocardiales</taxon>
        <taxon>Pseudonocardiaceae</taxon>
    </lineage>
</organism>
<dbReference type="InterPro" id="IPR051204">
    <property type="entry name" value="ABC_transp_perm/SBD"/>
</dbReference>
<keyword evidence="5 6" id="KW-0472">Membrane</keyword>
<keyword evidence="4 6" id="KW-1133">Transmembrane helix</keyword>
<dbReference type="EMBL" id="MSIE01000004">
    <property type="protein sequence ID" value="OLF18883.1"/>
    <property type="molecule type" value="Genomic_DNA"/>
</dbReference>
<evidence type="ECO:0000259" key="7">
    <source>
        <dbReference type="PROSITE" id="PS50928"/>
    </source>
</evidence>
<evidence type="ECO:0000256" key="4">
    <source>
        <dbReference type="ARBA" id="ARBA00022989"/>
    </source>
</evidence>
<dbReference type="InterPro" id="IPR035906">
    <property type="entry name" value="MetI-like_sf"/>
</dbReference>
<comment type="caution">
    <text evidence="8">The sequence shown here is derived from an EMBL/GenBank/DDBJ whole genome shotgun (WGS) entry which is preliminary data.</text>
</comment>
<accession>A0A1Q8CX03</accession>
<keyword evidence="2 6" id="KW-0813">Transport</keyword>
<feature type="transmembrane region" description="Helical" evidence="6">
    <location>
        <begin position="185"/>
        <end position="206"/>
    </location>
</feature>
<evidence type="ECO:0000256" key="1">
    <source>
        <dbReference type="ARBA" id="ARBA00004141"/>
    </source>
</evidence>
<feature type="transmembrane region" description="Helical" evidence="6">
    <location>
        <begin position="91"/>
        <end position="110"/>
    </location>
</feature>
<keyword evidence="9" id="KW-1185">Reference proteome</keyword>
<evidence type="ECO:0000256" key="2">
    <source>
        <dbReference type="ARBA" id="ARBA00022448"/>
    </source>
</evidence>
<dbReference type="AlphaFoldDB" id="A0A1Q8CX03"/>
<evidence type="ECO:0000313" key="8">
    <source>
        <dbReference type="EMBL" id="OLF18883.1"/>
    </source>
</evidence>
<protein>
    <submittedName>
        <fullName evidence="8">ABC transporter permease</fullName>
    </submittedName>
</protein>
<dbReference type="InterPro" id="IPR000515">
    <property type="entry name" value="MetI-like"/>
</dbReference>
<feature type="domain" description="ABC transmembrane type-1" evidence="7">
    <location>
        <begin position="21"/>
        <end position="204"/>
    </location>
</feature>
<evidence type="ECO:0000256" key="6">
    <source>
        <dbReference type="RuleBase" id="RU363032"/>
    </source>
</evidence>
<proteinExistence type="inferred from homology"/>
<gene>
    <name evidence="8" type="ORF">BU204_03200</name>
</gene>
<keyword evidence="3 6" id="KW-0812">Transmembrane</keyword>
<dbReference type="GO" id="GO:0055085">
    <property type="term" value="P:transmembrane transport"/>
    <property type="evidence" value="ECO:0007669"/>
    <property type="project" value="InterPro"/>
</dbReference>
<feature type="transmembrane region" description="Helical" evidence="6">
    <location>
        <begin position="56"/>
        <end position="79"/>
    </location>
</feature>
<dbReference type="SUPFAM" id="SSF161098">
    <property type="entry name" value="MetI-like"/>
    <property type="match status" value="1"/>
</dbReference>
<dbReference type="PROSITE" id="PS50928">
    <property type="entry name" value="ABC_TM1"/>
    <property type="match status" value="1"/>
</dbReference>
<dbReference type="PANTHER" id="PTHR30177">
    <property type="entry name" value="GLYCINE BETAINE/L-PROLINE TRANSPORT SYSTEM PERMEASE PROTEIN PROW"/>
    <property type="match status" value="1"/>
</dbReference>